<proteinExistence type="predicted"/>
<feature type="compositionally biased region" description="Polar residues" evidence="6">
    <location>
        <begin position="567"/>
        <end position="577"/>
    </location>
</feature>
<feature type="compositionally biased region" description="Polar residues" evidence="6">
    <location>
        <begin position="74"/>
        <end position="89"/>
    </location>
</feature>
<dbReference type="PANTHER" id="PTHR24089">
    <property type="entry name" value="SOLUTE CARRIER FAMILY 25"/>
    <property type="match status" value="1"/>
</dbReference>
<protein>
    <recommendedName>
        <fullName evidence="9">Mitochondrial carrier</fullName>
    </recommendedName>
</protein>
<dbReference type="Gene3D" id="1.50.40.10">
    <property type="entry name" value="Mitochondrial carrier domain"/>
    <property type="match status" value="1"/>
</dbReference>
<keyword evidence="3" id="KW-0677">Repeat</keyword>
<reference evidence="8" key="2">
    <citation type="submission" date="2015-01" db="EMBL/GenBank/DDBJ databases">
        <title>Evolutionary Origins and Diversification of the Mycorrhizal Mutualists.</title>
        <authorList>
            <consortium name="DOE Joint Genome Institute"/>
            <consortium name="Mycorrhizal Genomics Consortium"/>
            <person name="Kohler A."/>
            <person name="Kuo A."/>
            <person name="Nagy L.G."/>
            <person name="Floudas D."/>
            <person name="Copeland A."/>
            <person name="Barry K.W."/>
            <person name="Cichocki N."/>
            <person name="Veneault-Fourrey C."/>
            <person name="LaButti K."/>
            <person name="Lindquist E.A."/>
            <person name="Lipzen A."/>
            <person name="Lundell T."/>
            <person name="Morin E."/>
            <person name="Murat C."/>
            <person name="Riley R."/>
            <person name="Ohm R."/>
            <person name="Sun H."/>
            <person name="Tunlid A."/>
            <person name="Henrissat B."/>
            <person name="Grigoriev I.V."/>
            <person name="Hibbett D.S."/>
            <person name="Martin F."/>
        </authorList>
    </citation>
    <scope>NUCLEOTIDE SEQUENCE [LARGE SCALE GENOMIC DNA]</scope>
    <source>
        <strain evidence="8">MAFF 305830</strain>
    </source>
</reference>
<keyword evidence="5" id="KW-0472">Membrane</keyword>
<evidence type="ECO:0000313" key="7">
    <source>
        <dbReference type="EMBL" id="KIM32473.1"/>
    </source>
</evidence>
<feature type="region of interest" description="Disordered" evidence="6">
    <location>
        <begin position="74"/>
        <end position="95"/>
    </location>
</feature>
<evidence type="ECO:0000256" key="4">
    <source>
        <dbReference type="ARBA" id="ARBA00022989"/>
    </source>
</evidence>
<feature type="compositionally biased region" description="Low complexity" evidence="6">
    <location>
        <begin position="22"/>
        <end position="48"/>
    </location>
</feature>
<evidence type="ECO:0000256" key="2">
    <source>
        <dbReference type="ARBA" id="ARBA00022692"/>
    </source>
</evidence>
<dbReference type="InterPro" id="IPR023395">
    <property type="entry name" value="MCP_dom_sf"/>
</dbReference>
<dbReference type="HOGENOM" id="CLU_023136_0_0_1"/>
<keyword evidence="8" id="KW-1185">Reference proteome</keyword>
<dbReference type="EMBL" id="KN824280">
    <property type="protein sequence ID" value="KIM32473.1"/>
    <property type="molecule type" value="Genomic_DNA"/>
</dbReference>
<dbReference type="AlphaFoldDB" id="A0A0C2X2H9"/>
<name>A0A0C2X2H9_SERVB</name>
<dbReference type="STRING" id="933852.A0A0C2X2H9"/>
<reference evidence="7 8" key="1">
    <citation type="submission" date="2014-04" db="EMBL/GenBank/DDBJ databases">
        <authorList>
            <consortium name="DOE Joint Genome Institute"/>
            <person name="Kuo A."/>
            <person name="Zuccaro A."/>
            <person name="Kohler A."/>
            <person name="Nagy L.G."/>
            <person name="Floudas D."/>
            <person name="Copeland A."/>
            <person name="Barry K.W."/>
            <person name="Cichocki N."/>
            <person name="Veneault-Fourrey C."/>
            <person name="LaButti K."/>
            <person name="Lindquist E.A."/>
            <person name="Lipzen A."/>
            <person name="Lundell T."/>
            <person name="Morin E."/>
            <person name="Murat C."/>
            <person name="Sun H."/>
            <person name="Tunlid A."/>
            <person name="Henrissat B."/>
            <person name="Grigoriev I.V."/>
            <person name="Hibbett D.S."/>
            <person name="Martin F."/>
            <person name="Nordberg H.P."/>
            <person name="Cantor M.N."/>
            <person name="Hua S.X."/>
        </authorList>
    </citation>
    <scope>NUCLEOTIDE SEQUENCE [LARGE SCALE GENOMIC DNA]</scope>
    <source>
        <strain evidence="7 8">MAFF 305830</strain>
    </source>
</reference>
<dbReference type="GO" id="GO:0016020">
    <property type="term" value="C:membrane"/>
    <property type="evidence" value="ECO:0007669"/>
    <property type="project" value="UniProtKB-SubCell"/>
</dbReference>
<gene>
    <name evidence="7" type="ORF">M408DRAFT_327028</name>
</gene>
<feature type="region of interest" description="Disordered" evidence="6">
    <location>
        <begin position="175"/>
        <end position="221"/>
    </location>
</feature>
<organism evidence="7 8">
    <name type="scientific">Serendipita vermifera MAFF 305830</name>
    <dbReference type="NCBI Taxonomy" id="933852"/>
    <lineage>
        <taxon>Eukaryota</taxon>
        <taxon>Fungi</taxon>
        <taxon>Dikarya</taxon>
        <taxon>Basidiomycota</taxon>
        <taxon>Agaricomycotina</taxon>
        <taxon>Agaricomycetes</taxon>
        <taxon>Sebacinales</taxon>
        <taxon>Serendipitaceae</taxon>
        <taxon>Serendipita</taxon>
    </lineage>
</organism>
<evidence type="ECO:0000256" key="5">
    <source>
        <dbReference type="ARBA" id="ARBA00023136"/>
    </source>
</evidence>
<feature type="compositionally biased region" description="Basic residues" evidence="6">
    <location>
        <begin position="488"/>
        <end position="499"/>
    </location>
</feature>
<accession>A0A0C2X2H9</accession>
<feature type="region of interest" description="Disordered" evidence="6">
    <location>
        <begin position="20"/>
        <end position="53"/>
    </location>
</feature>
<evidence type="ECO:0000256" key="3">
    <source>
        <dbReference type="ARBA" id="ARBA00022737"/>
    </source>
</evidence>
<feature type="region of interest" description="Disordered" evidence="6">
    <location>
        <begin position="482"/>
        <end position="536"/>
    </location>
</feature>
<keyword evidence="2" id="KW-0812">Transmembrane</keyword>
<dbReference type="SUPFAM" id="SSF103506">
    <property type="entry name" value="Mitochondrial carrier"/>
    <property type="match status" value="1"/>
</dbReference>
<dbReference type="OrthoDB" id="77989at2759"/>
<evidence type="ECO:0000256" key="6">
    <source>
        <dbReference type="SAM" id="MobiDB-lite"/>
    </source>
</evidence>
<feature type="region of interest" description="Disordered" evidence="6">
    <location>
        <begin position="559"/>
        <end position="579"/>
    </location>
</feature>
<feature type="compositionally biased region" description="Acidic residues" evidence="6">
    <location>
        <begin position="175"/>
        <end position="191"/>
    </location>
</feature>
<dbReference type="Proteomes" id="UP000054097">
    <property type="component" value="Unassembled WGS sequence"/>
</dbReference>
<keyword evidence="4" id="KW-1133">Transmembrane helix</keyword>
<evidence type="ECO:0000313" key="8">
    <source>
        <dbReference type="Proteomes" id="UP000054097"/>
    </source>
</evidence>
<evidence type="ECO:0008006" key="9">
    <source>
        <dbReference type="Google" id="ProtNLM"/>
    </source>
</evidence>
<comment type="subcellular location">
    <subcellularLocation>
        <location evidence="1">Membrane</location>
    </subcellularLocation>
</comment>
<sequence>MSSDPKPASLRDTYATQSSAWSFGGSADSPAAGSSSSTSFTKPTSPLSGAMNGSSDLTTVKVLKWGNPAGSNGTSGMSFSGSAQPNTNTPSPSSFAGSSFASGSYPYDSNAYVNGYGYSSTGPKIALKALLASAFLQYTTTAIAMPWEVGKVLLQVQWVPKHLEASDLELELELELEEEEEDNDELSESSTDDSYFHDPTSPTRHRQARARPLPTRKMSNPTGKMHSYPLVIPYGPADGVWGMMKRVGRWRTEGWISLWKGLLTSVTLTLLTSTIQPSVSAFLRPIFPSSQSRHFPPLLLPLAAHVITGIILSPLDTLRTLQIIHPRPSPSPLTHFTLLASSNHTNEEKITLAKLYTEPTLLYPAILDNTLRPLISLTMPRVIEHMTGVRIGVNIWMYPLCEFVGGVIGLALTIPVETVRRRLQAQIVVHGIPNPNTPSSTPVIIPSRPSEGRVPSCVHLSPRPYKGILDCVWRILTEERSGSPLHAHSSRRKGGRRPSVRSPPPATASAAVTPKARRGKAKPRLSGGSNVNKRDVRTVFDADVPAAGPSHLRTLSEEMRASERRVSQPQAAPSLSSRVEHEFEKVKADAEHAGGGLDGWLEGIEGTGIGQLYRGFGMGVGALALVLVLGLITGEEAEGWAEL</sequence>
<evidence type="ECO:0000256" key="1">
    <source>
        <dbReference type="ARBA" id="ARBA00004370"/>
    </source>
</evidence>